<name>A0A2J0KTA5_9BACT</name>
<evidence type="ECO:0000256" key="4">
    <source>
        <dbReference type="ARBA" id="ARBA00022692"/>
    </source>
</evidence>
<evidence type="ECO:0000256" key="3">
    <source>
        <dbReference type="ARBA" id="ARBA00022475"/>
    </source>
</evidence>
<feature type="transmembrane region" description="Helical" evidence="7">
    <location>
        <begin position="6"/>
        <end position="21"/>
    </location>
</feature>
<sequence length="166" mass="19530">MKKSKIILFILAFIIWIFLNWKPDWQHLLVGFFIAVFVSYITGDLFIYRAYILKNPLRYWYFAFYYIPIFLWECVKANFDVAYRVIHPALPINPGIVKVKTSLKTDTGLTFLANSITLMPGTLVVDVNREEGVLYVHWIDVKSKDVEAATKIIVERFEKILKKIFE</sequence>
<accession>A0A2J0KTA5</accession>
<evidence type="ECO:0000256" key="6">
    <source>
        <dbReference type="ARBA" id="ARBA00023136"/>
    </source>
</evidence>
<dbReference type="PANTHER" id="PTHR34584">
    <property type="entry name" value="NA(+)/H(+) ANTIPORTER SUBUNIT E1"/>
    <property type="match status" value="1"/>
</dbReference>
<keyword evidence="3" id="KW-1003">Cell membrane</keyword>
<keyword evidence="4 7" id="KW-0812">Transmembrane</keyword>
<dbReference type="Pfam" id="PF01899">
    <property type="entry name" value="MNHE"/>
    <property type="match status" value="1"/>
</dbReference>
<evidence type="ECO:0000313" key="8">
    <source>
        <dbReference type="EMBL" id="PIU41732.1"/>
    </source>
</evidence>
<dbReference type="Proteomes" id="UP000230052">
    <property type="component" value="Unassembled WGS sequence"/>
</dbReference>
<dbReference type="InterPro" id="IPR002758">
    <property type="entry name" value="Cation_antiport_E"/>
</dbReference>
<comment type="similarity">
    <text evidence="2">Belongs to the CPA3 antiporters (TC 2.A.63) subunit E family.</text>
</comment>
<keyword evidence="5 7" id="KW-1133">Transmembrane helix</keyword>
<dbReference type="AlphaFoldDB" id="A0A2J0KTA5"/>
<organism evidence="8 9">
    <name type="scientific">Candidatus Aquitaenariimonas noxiae</name>
    <dbReference type="NCBI Taxonomy" id="1974741"/>
    <lineage>
        <taxon>Bacteria</taxon>
        <taxon>Pseudomonadati</taxon>
        <taxon>Candidatus Omnitrophota</taxon>
        <taxon>Candidatus Aquitaenariimonas</taxon>
    </lineage>
</organism>
<evidence type="ECO:0000256" key="5">
    <source>
        <dbReference type="ARBA" id="ARBA00022989"/>
    </source>
</evidence>
<protein>
    <submittedName>
        <fullName evidence="8">Cation:proton antiporter</fullName>
    </submittedName>
</protein>
<comment type="caution">
    <text evidence="8">The sequence shown here is derived from an EMBL/GenBank/DDBJ whole genome shotgun (WGS) entry which is preliminary data.</text>
</comment>
<dbReference type="GO" id="GO:0008324">
    <property type="term" value="F:monoatomic cation transmembrane transporter activity"/>
    <property type="evidence" value="ECO:0007669"/>
    <property type="project" value="InterPro"/>
</dbReference>
<evidence type="ECO:0000256" key="2">
    <source>
        <dbReference type="ARBA" id="ARBA00006228"/>
    </source>
</evidence>
<evidence type="ECO:0000313" key="9">
    <source>
        <dbReference type="Proteomes" id="UP000230052"/>
    </source>
</evidence>
<dbReference type="PANTHER" id="PTHR34584:SF1">
    <property type="entry name" value="NA(+)_H(+) ANTIPORTER SUBUNIT E1"/>
    <property type="match status" value="1"/>
</dbReference>
<evidence type="ECO:0000256" key="1">
    <source>
        <dbReference type="ARBA" id="ARBA00004651"/>
    </source>
</evidence>
<feature type="transmembrane region" description="Helical" evidence="7">
    <location>
        <begin position="28"/>
        <end position="51"/>
    </location>
</feature>
<dbReference type="EMBL" id="PEWV01000037">
    <property type="protein sequence ID" value="PIU41732.1"/>
    <property type="molecule type" value="Genomic_DNA"/>
</dbReference>
<keyword evidence="6 7" id="KW-0472">Membrane</keyword>
<comment type="subcellular location">
    <subcellularLocation>
        <location evidence="1">Cell membrane</location>
        <topology evidence="1">Multi-pass membrane protein</topology>
    </subcellularLocation>
</comment>
<dbReference type="PIRSF" id="PIRSF019239">
    <property type="entry name" value="MrpE"/>
    <property type="match status" value="1"/>
</dbReference>
<evidence type="ECO:0000256" key="7">
    <source>
        <dbReference type="SAM" id="Phobius"/>
    </source>
</evidence>
<dbReference type="GO" id="GO:0005886">
    <property type="term" value="C:plasma membrane"/>
    <property type="evidence" value="ECO:0007669"/>
    <property type="project" value="UniProtKB-SubCell"/>
</dbReference>
<gene>
    <name evidence="8" type="ORF">COS99_04000</name>
</gene>
<proteinExistence type="inferred from homology"/>
<reference evidence="8 9" key="1">
    <citation type="submission" date="2017-09" db="EMBL/GenBank/DDBJ databases">
        <title>Depth-based differentiation of microbial function through sediment-hosted aquifers and enrichment of novel symbionts in the deep terrestrial subsurface.</title>
        <authorList>
            <person name="Probst A.J."/>
            <person name="Ladd B."/>
            <person name="Jarett J.K."/>
            <person name="Geller-Mcgrath D.E."/>
            <person name="Sieber C.M."/>
            <person name="Emerson J.B."/>
            <person name="Anantharaman K."/>
            <person name="Thomas B.C."/>
            <person name="Malmstrom R."/>
            <person name="Stieglmeier M."/>
            <person name="Klingl A."/>
            <person name="Woyke T."/>
            <person name="Ryan C.M."/>
            <person name="Banfield J.F."/>
        </authorList>
    </citation>
    <scope>NUCLEOTIDE SEQUENCE [LARGE SCALE GENOMIC DNA]</scope>
    <source>
        <strain evidence="8">CG07_land_8_20_14_0_80_42_15</strain>
    </source>
</reference>